<evidence type="ECO:0000313" key="1">
    <source>
        <dbReference type="EMBL" id="KAK9146149.1"/>
    </source>
</evidence>
<dbReference type="EMBL" id="JBBNAE010000002">
    <property type="protein sequence ID" value="KAK9146149.1"/>
    <property type="molecule type" value="Genomic_DNA"/>
</dbReference>
<sequence length="68" mass="7555">MEKIEKILEKYEKNLENNIDYKPNLLGFKPLSSSREPVGNILESRSGTGIALNQVSTLATSLCMLVSQ</sequence>
<organism evidence="1 2">
    <name type="scientific">Stephania japonica</name>
    <dbReference type="NCBI Taxonomy" id="461633"/>
    <lineage>
        <taxon>Eukaryota</taxon>
        <taxon>Viridiplantae</taxon>
        <taxon>Streptophyta</taxon>
        <taxon>Embryophyta</taxon>
        <taxon>Tracheophyta</taxon>
        <taxon>Spermatophyta</taxon>
        <taxon>Magnoliopsida</taxon>
        <taxon>Ranunculales</taxon>
        <taxon>Menispermaceae</taxon>
        <taxon>Menispermoideae</taxon>
        <taxon>Cissampelideae</taxon>
        <taxon>Stephania</taxon>
    </lineage>
</organism>
<keyword evidence="2" id="KW-1185">Reference proteome</keyword>
<proteinExistence type="predicted"/>
<protein>
    <submittedName>
        <fullName evidence="1">Uncharacterized protein</fullName>
    </submittedName>
</protein>
<accession>A0AAP0K6V2</accession>
<gene>
    <name evidence="1" type="ORF">Sjap_006052</name>
</gene>
<dbReference type="AlphaFoldDB" id="A0AAP0K6V2"/>
<reference evidence="1 2" key="1">
    <citation type="submission" date="2024-01" db="EMBL/GenBank/DDBJ databases">
        <title>Genome assemblies of Stephania.</title>
        <authorList>
            <person name="Yang L."/>
        </authorList>
    </citation>
    <scope>NUCLEOTIDE SEQUENCE [LARGE SCALE GENOMIC DNA]</scope>
    <source>
        <strain evidence="1">QJT</strain>
        <tissue evidence="1">Leaf</tissue>
    </source>
</reference>
<comment type="caution">
    <text evidence="1">The sequence shown here is derived from an EMBL/GenBank/DDBJ whole genome shotgun (WGS) entry which is preliminary data.</text>
</comment>
<evidence type="ECO:0000313" key="2">
    <source>
        <dbReference type="Proteomes" id="UP001417504"/>
    </source>
</evidence>
<name>A0AAP0K6V2_9MAGN</name>
<dbReference type="Proteomes" id="UP001417504">
    <property type="component" value="Unassembled WGS sequence"/>
</dbReference>